<organism evidence="3 4">
    <name type="scientific">Pseudoalteromonas obscura</name>
    <dbReference type="NCBI Taxonomy" id="3048491"/>
    <lineage>
        <taxon>Bacteria</taxon>
        <taxon>Pseudomonadati</taxon>
        <taxon>Pseudomonadota</taxon>
        <taxon>Gammaproteobacteria</taxon>
        <taxon>Alteromonadales</taxon>
        <taxon>Pseudoalteromonadaceae</taxon>
        <taxon>Pseudoalteromonas</taxon>
    </lineage>
</organism>
<dbReference type="InterPro" id="IPR011009">
    <property type="entry name" value="Kinase-like_dom_sf"/>
</dbReference>
<dbReference type="SMART" id="SM00220">
    <property type="entry name" value="S_TKc"/>
    <property type="match status" value="1"/>
</dbReference>
<keyword evidence="3" id="KW-0808">Transferase</keyword>
<evidence type="ECO:0000313" key="4">
    <source>
        <dbReference type="Proteomes" id="UP001231915"/>
    </source>
</evidence>
<proteinExistence type="predicted"/>
<keyword evidence="4" id="KW-1185">Reference proteome</keyword>
<evidence type="ECO:0000259" key="2">
    <source>
        <dbReference type="PROSITE" id="PS50011"/>
    </source>
</evidence>
<dbReference type="InterPro" id="IPR017441">
    <property type="entry name" value="Protein_kinase_ATP_BS"/>
</dbReference>
<dbReference type="Proteomes" id="UP001231915">
    <property type="component" value="Unassembled WGS sequence"/>
</dbReference>
<evidence type="ECO:0000313" key="3">
    <source>
        <dbReference type="EMBL" id="MDK2593765.1"/>
    </source>
</evidence>
<gene>
    <name evidence="3" type="ORF">QNM18_01640</name>
</gene>
<dbReference type="PROSITE" id="PS50011">
    <property type="entry name" value="PROTEIN_KINASE_DOM"/>
    <property type="match status" value="1"/>
</dbReference>
<keyword evidence="1" id="KW-0067">ATP-binding</keyword>
<dbReference type="GO" id="GO:0004674">
    <property type="term" value="F:protein serine/threonine kinase activity"/>
    <property type="evidence" value="ECO:0007669"/>
    <property type="project" value="UniProtKB-KW"/>
</dbReference>
<dbReference type="PROSITE" id="PS00107">
    <property type="entry name" value="PROTEIN_KINASE_ATP"/>
    <property type="match status" value="1"/>
</dbReference>
<accession>A0ABT7EER8</accession>
<dbReference type="RefSeq" id="WP_284136116.1">
    <property type="nucleotide sequence ID" value="NZ_JASJUT010000001.1"/>
</dbReference>
<feature type="binding site" evidence="1">
    <location>
        <position position="72"/>
    </location>
    <ligand>
        <name>ATP</name>
        <dbReference type="ChEBI" id="CHEBI:30616"/>
    </ligand>
</feature>
<dbReference type="Pfam" id="PF00069">
    <property type="entry name" value="Pkinase"/>
    <property type="match status" value="1"/>
</dbReference>
<dbReference type="Gene3D" id="1.10.510.10">
    <property type="entry name" value="Transferase(Phosphotransferase) domain 1"/>
    <property type="match status" value="1"/>
</dbReference>
<evidence type="ECO:0000256" key="1">
    <source>
        <dbReference type="PROSITE-ProRule" id="PRU10141"/>
    </source>
</evidence>
<comment type="caution">
    <text evidence="3">The sequence shown here is derived from an EMBL/GenBank/DDBJ whole genome shotgun (WGS) entry which is preliminary data.</text>
</comment>
<dbReference type="Gene3D" id="3.30.200.20">
    <property type="entry name" value="Phosphorylase Kinase, domain 1"/>
    <property type="match status" value="1"/>
</dbReference>
<name>A0ABT7EER8_9GAMM</name>
<dbReference type="SUPFAM" id="SSF56112">
    <property type="entry name" value="Protein kinase-like (PK-like)"/>
    <property type="match status" value="1"/>
</dbReference>
<sequence>MSKQSIHNFYINEQQSIYLLSHHDAKKHRQWLNICKKQLSLLGYQDVELIGSGAFGFVFAGVEDSGAQWVFKFSRITLAQSVRDRLEDEAYMLSQINNPMVPEFFAFERVKKQGILMMARAKGEDLEQISLKQGRLKPRDLVNLALKLRNVLLDLRERKNGMSLQPVVHGDIKPSNIVWDQQSDAFSLVDWGSSVYAQIDVHGEPVASNIMDLMSSDIASTNARMGDVYFIGDEQMSGARSSPRFDEQGVASTIYALASAQSCRFGAQVIPAASLGLPIEFARVIDGMLSKDKVTRDAAGDYFIRNMPAMAKVYLPDISLPQAKPYIPFWTVQQSDLPDTVVYSSRKQFLRRADHNQQLLDVNDAQLDRYYKEFLFDTGDTEKAFLASISRLAKYPVVGGLSFHWQQESLFVESSLMLHDEDLQDAFTDAVNATVMLAQGIEQKGLFKCCLFDARQTIQLERDETGAYIFEQLPELQYSVSHVAASEVTRPHSYFEDGKDPDEQLQLPKKIIQCVFELNKIHHTGCIIFESLSDRLKIHYYYRLLDAEQEAAFSALLREIIQYTVSIQDYGVAGFMKLPYKNTREFELCTTQHVQYYPKNPKR</sequence>
<keyword evidence="3" id="KW-0723">Serine/threonine-protein kinase</keyword>
<keyword evidence="1" id="KW-0547">Nucleotide-binding</keyword>
<feature type="domain" description="Protein kinase" evidence="2">
    <location>
        <begin position="44"/>
        <end position="310"/>
    </location>
</feature>
<dbReference type="EMBL" id="JASJUT010000001">
    <property type="protein sequence ID" value="MDK2593765.1"/>
    <property type="molecule type" value="Genomic_DNA"/>
</dbReference>
<keyword evidence="3" id="KW-0418">Kinase</keyword>
<reference evidence="3 4" key="1">
    <citation type="submission" date="2023-05" db="EMBL/GenBank/DDBJ databases">
        <title>Pseudoalteromonas ardens sp. nov., Pseudoalteromonas obscura sp. nov., and Pseudoalteromonas umbrosa sp. nov., isolated from the coral Montipora capitata.</title>
        <authorList>
            <person name="Thomas E.M."/>
            <person name="Smith E.M."/>
            <person name="Papke E."/>
            <person name="Shlafstein M.D."/>
            <person name="Oline D.K."/>
            <person name="Videau P."/>
            <person name="Saw J.H."/>
            <person name="Strangman W.K."/>
            <person name="Ushijima B."/>
        </authorList>
    </citation>
    <scope>NUCLEOTIDE SEQUENCE [LARGE SCALE GENOMIC DNA]</scope>
    <source>
        <strain evidence="3 4">P94</strain>
    </source>
</reference>
<protein>
    <submittedName>
        <fullName evidence="3">Serine/threonine protein kinase</fullName>
    </submittedName>
</protein>
<dbReference type="InterPro" id="IPR000719">
    <property type="entry name" value="Prot_kinase_dom"/>
</dbReference>